<evidence type="ECO:0000313" key="4">
    <source>
        <dbReference type="EMBL" id="BBD76997.1"/>
    </source>
</evidence>
<dbReference type="PANTHER" id="PTHR11579">
    <property type="entry name" value="PROTEIN-L-ISOASPARTATE O-METHYLTRANSFERASE"/>
    <property type="match status" value="1"/>
</dbReference>
<sequence length="222" mass="24431">MDWEKARFNMVEQQVRTWEVFDLRVLDTLMTVKRERFVPPQHCALAFADVEIPLPEGEQMLRPVVEAKALQALMIQPDARILEVGTGSGFFAACLAHLGGSVVTVERKGVLAEYAAQALQDQGVRNVEVMVGDALVADDSAKWWREGPYDVIVLSGGLRQRPDHLLRYLKVGGRLLAFVGTAPVMEAVRFVCTAPGAYREEGVFETVVPMLVEPSPALAQAA</sequence>
<evidence type="ECO:0000256" key="3">
    <source>
        <dbReference type="ARBA" id="ARBA00030757"/>
    </source>
</evidence>
<organism evidence="4 5">
    <name type="scientific">Hydrogenophilus thermoluteolus</name>
    <name type="common">Pseudomonas hydrogenothermophila</name>
    <dbReference type="NCBI Taxonomy" id="297"/>
    <lineage>
        <taxon>Bacteria</taxon>
        <taxon>Pseudomonadati</taxon>
        <taxon>Pseudomonadota</taxon>
        <taxon>Hydrogenophilia</taxon>
        <taxon>Hydrogenophilales</taxon>
        <taxon>Hydrogenophilaceae</taxon>
        <taxon>Hydrogenophilus</taxon>
    </lineage>
</organism>
<dbReference type="AlphaFoldDB" id="A0A2Z6DX22"/>
<dbReference type="Proteomes" id="UP000262004">
    <property type="component" value="Chromosome"/>
</dbReference>
<dbReference type="GO" id="GO:0005737">
    <property type="term" value="C:cytoplasm"/>
    <property type="evidence" value="ECO:0007669"/>
    <property type="project" value="TreeGrafter"/>
</dbReference>
<keyword evidence="5" id="KW-1185">Reference proteome</keyword>
<dbReference type="RefSeq" id="WP_119334782.1">
    <property type="nucleotide sequence ID" value="NZ_AP018558.1"/>
</dbReference>
<dbReference type="OrthoDB" id="9810066at2"/>
<dbReference type="PANTHER" id="PTHR11579:SF18">
    <property type="entry name" value="PROTEIN-L-ISOASPARTATE O-METHYLTRANSFERASE"/>
    <property type="match status" value="1"/>
</dbReference>
<evidence type="ECO:0000256" key="1">
    <source>
        <dbReference type="ARBA" id="ARBA00005369"/>
    </source>
</evidence>
<keyword evidence="4" id="KW-0489">Methyltransferase</keyword>
<keyword evidence="4" id="KW-0808">Transferase</keyword>
<dbReference type="GO" id="GO:0004719">
    <property type="term" value="F:protein-L-isoaspartate (D-aspartate) O-methyltransferase activity"/>
    <property type="evidence" value="ECO:0007669"/>
    <property type="project" value="InterPro"/>
</dbReference>
<evidence type="ECO:0000313" key="5">
    <source>
        <dbReference type="Proteomes" id="UP000262004"/>
    </source>
</evidence>
<comment type="similarity">
    <text evidence="1">Belongs to the methyltransferase superfamily. L-isoaspartyl/D-aspartyl protein methyltransferase family.</text>
</comment>
<protein>
    <recommendedName>
        <fullName evidence="2">Protein-L-isoaspartate O-methyltransferase</fullName>
    </recommendedName>
    <alternativeName>
        <fullName evidence="3">Protein L-isoaspartyl methyltransferase</fullName>
    </alternativeName>
</protein>
<dbReference type="InterPro" id="IPR029063">
    <property type="entry name" value="SAM-dependent_MTases_sf"/>
</dbReference>
<dbReference type="KEGG" id="htl:HPTL_0729"/>
<proteinExistence type="inferred from homology"/>
<dbReference type="GO" id="GO:0032259">
    <property type="term" value="P:methylation"/>
    <property type="evidence" value="ECO:0007669"/>
    <property type="project" value="UniProtKB-KW"/>
</dbReference>
<gene>
    <name evidence="4" type="ORF">HPTL_0729</name>
</gene>
<evidence type="ECO:0000256" key="2">
    <source>
        <dbReference type="ARBA" id="ARBA00013346"/>
    </source>
</evidence>
<dbReference type="InterPro" id="IPR000682">
    <property type="entry name" value="PCMT"/>
</dbReference>
<dbReference type="CDD" id="cd02440">
    <property type="entry name" value="AdoMet_MTases"/>
    <property type="match status" value="1"/>
</dbReference>
<accession>A0A2Z6DX22</accession>
<dbReference type="Gene3D" id="3.40.50.150">
    <property type="entry name" value="Vaccinia Virus protein VP39"/>
    <property type="match status" value="1"/>
</dbReference>
<reference evidence="4 5" key="1">
    <citation type="submission" date="2018-04" db="EMBL/GenBank/DDBJ databases">
        <title>Complete genome sequence of Hydrogenophilus thermoluteolus TH-1.</title>
        <authorList>
            <person name="Arai H."/>
        </authorList>
    </citation>
    <scope>NUCLEOTIDE SEQUENCE [LARGE SCALE GENOMIC DNA]</scope>
    <source>
        <strain evidence="4 5">TH-1</strain>
    </source>
</reference>
<dbReference type="EMBL" id="AP018558">
    <property type="protein sequence ID" value="BBD76997.1"/>
    <property type="molecule type" value="Genomic_DNA"/>
</dbReference>
<dbReference type="Pfam" id="PF01135">
    <property type="entry name" value="PCMT"/>
    <property type="match status" value="1"/>
</dbReference>
<name>A0A2Z6DX22_HYDTE</name>
<dbReference type="SUPFAM" id="SSF53335">
    <property type="entry name" value="S-adenosyl-L-methionine-dependent methyltransferases"/>
    <property type="match status" value="1"/>
</dbReference>